<proteinExistence type="predicted"/>
<evidence type="ECO:0000313" key="1">
    <source>
        <dbReference type="EMBL" id="CUA79061.1"/>
    </source>
</evidence>
<dbReference type="RefSeq" id="WP_055440292.1">
    <property type="nucleotide sequence ID" value="NZ_BAABDZ010000031.1"/>
</dbReference>
<dbReference type="EMBL" id="CYGZ01000002">
    <property type="protein sequence ID" value="CUA79061.1"/>
    <property type="molecule type" value="Genomic_DNA"/>
</dbReference>
<dbReference type="STRING" id="1325335.GCA_001418025_00365"/>
<evidence type="ECO:0000313" key="2">
    <source>
        <dbReference type="Proteomes" id="UP000182738"/>
    </source>
</evidence>
<reference evidence="2" key="1">
    <citation type="submission" date="2015-08" db="EMBL/GenBank/DDBJ databases">
        <authorList>
            <person name="Varghese N."/>
        </authorList>
    </citation>
    <scope>NUCLEOTIDE SEQUENCE [LARGE SCALE GENOMIC DNA]</scope>
    <source>
        <strain evidence="2">DSM 27374</strain>
    </source>
</reference>
<keyword evidence="2" id="KW-1185">Reference proteome</keyword>
<accession>A0A0K6GKQ1</accession>
<sequence length="285" mass="34534">MVTLSAKPCEFREREKGWELSEFLCTIQTKERMFVEVFVLYNTPWRDKEWFTKQFIYIGKIIHELSIELGMDWSSLERWRQIYGLPKHSEKEKIIEEYGLDVFENIVRRKKKRYSLSNRMKSENWKGGFYSPHVYEHIDRLSVKEYVLDTWNRYIVIEKDYTCECCGVRSITCNGHHLLSFTKIFHAICFYLDQRNCLDTMSVISEMHKFHKENFREIYQCLCSPCHRNIHRQDNYYARMEQENRLIYLLEPYFSNPEPSLKEERAMYAAMFFKEGAETIEITLS</sequence>
<dbReference type="OrthoDB" id="9929845at2"/>
<protein>
    <submittedName>
        <fullName evidence="1">Uncharacterized protein</fullName>
    </submittedName>
</protein>
<dbReference type="AlphaFoldDB" id="A0A0K6GKQ1"/>
<name>A0A0K6GKQ1_9BACL</name>
<organism evidence="1 2">
    <name type="scientific">Anoxybacillus suryakundensis</name>
    <dbReference type="NCBI Taxonomy" id="1325335"/>
    <lineage>
        <taxon>Bacteria</taxon>
        <taxon>Bacillati</taxon>
        <taxon>Bacillota</taxon>
        <taxon>Bacilli</taxon>
        <taxon>Bacillales</taxon>
        <taxon>Anoxybacillaceae</taxon>
        <taxon>Anoxybacillus</taxon>
    </lineage>
</organism>
<gene>
    <name evidence="1" type="ORF">Ga0061060_102129</name>
</gene>
<dbReference type="Proteomes" id="UP000182738">
    <property type="component" value="Unassembled WGS sequence"/>
</dbReference>